<keyword evidence="4 7" id="KW-0808">Transferase</keyword>
<keyword evidence="8" id="KW-1185">Reference proteome</keyword>
<dbReference type="SUPFAM" id="SSF53335">
    <property type="entry name" value="S-adenosyl-L-methionine-dependent methyltransferases"/>
    <property type="match status" value="1"/>
</dbReference>
<dbReference type="GO" id="GO:0032259">
    <property type="term" value="P:methylation"/>
    <property type="evidence" value="ECO:0007669"/>
    <property type="project" value="UniProtKB-KW"/>
</dbReference>
<evidence type="ECO:0000256" key="4">
    <source>
        <dbReference type="ARBA" id="ARBA00022679"/>
    </source>
</evidence>
<dbReference type="PANTHER" id="PTHR43619:SF2">
    <property type="entry name" value="S-ADENOSYL-L-METHIONINE-DEPENDENT METHYLTRANSFERASES SUPERFAMILY PROTEIN"/>
    <property type="match status" value="1"/>
</dbReference>
<proteinExistence type="inferred from homology"/>
<dbReference type="PANTHER" id="PTHR43619">
    <property type="entry name" value="S-ADENOSYL-L-METHIONINE-DEPENDENT METHYLTRANSFERASE YKTD-RELATED"/>
    <property type="match status" value="1"/>
</dbReference>
<evidence type="ECO:0000256" key="3">
    <source>
        <dbReference type="ARBA" id="ARBA00022603"/>
    </source>
</evidence>
<evidence type="ECO:0000313" key="7">
    <source>
        <dbReference type="EMBL" id="MCD2192710.1"/>
    </source>
</evidence>
<comment type="similarity">
    <text evidence="2 6">Belongs to the UPF0677 family.</text>
</comment>
<evidence type="ECO:0000313" key="8">
    <source>
        <dbReference type="Proteomes" id="UP001199469"/>
    </source>
</evidence>
<evidence type="ECO:0000256" key="5">
    <source>
        <dbReference type="ARBA" id="ARBA00022691"/>
    </source>
</evidence>
<dbReference type="Pfam" id="PF04072">
    <property type="entry name" value="LCM"/>
    <property type="match status" value="1"/>
</dbReference>
<dbReference type="Gene3D" id="3.40.50.150">
    <property type="entry name" value="Vaccinia Virus protein VP39"/>
    <property type="match status" value="1"/>
</dbReference>
<accession>A0ABS8P596</accession>
<keyword evidence="3 6" id="KW-0489">Methyltransferase</keyword>
<dbReference type="Proteomes" id="UP001199469">
    <property type="component" value="Unassembled WGS sequence"/>
</dbReference>
<dbReference type="EC" id="2.1.1.-" evidence="6"/>
<comment type="caution">
    <text evidence="7">The sequence shown here is derived from an EMBL/GenBank/DDBJ whole genome shotgun (WGS) entry which is preliminary data.</text>
</comment>
<evidence type="ECO:0000256" key="1">
    <source>
        <dbReference type="ARBA" id="ARBA00003907"/>
    </source>
</evidence>
<dbReference type="InterPro" id="IPR029063">
    <property type="entry name" value="SAM-dependent_MTases_sf"/>
</dbReference>
<evidence type="ECO:0000256" key="6">
    <source>
        <dbReference type="RuleBase" id="RU362030"/>
    </source>
</evidence>
<sequence>MREGEQSRTAEYMALFRALETRRPPGRRLFADPLAAAFLSSPLAQVAGAARLPGLRGVLPWVIDRRFPGPRPSAVARTKVLDDAVAAADGIEQLVILGAGYDSRPYRLSGCAHVRVFEVDHPDTQAVKRRVLARVLGQLPAHVHFVAVDFDHDDLAEALDRAGFRTGRPTFVLWEGVASYLTPEAVDATVRWAHDATGTPSELAFTYVHRGLIDGTVQFPHADAWVRSVADAGEPFVFGFEPAELPAYLDDRGWSWLEDISTTEALIRYGLDPRAVPAFYRIARARH</sequence>
<dbReference type="InterPro" id="IPR007213">
    <property type="entry name" value="Ppm1/Ppm2/Tcmp"/>
</dbReference>
<reference evidence="7 8" key="1">
    <citation type="submission" date="2021-11" db="EMBL/GenBank/DDBJ databases">
        <title>Draft genome sequence of Actinomycetospora sp. SF1 isolated from the rhizosphere soil.</title>
        <authorList>
            <person name="Duangmal K."/>
            <person name="Chantavorakit T."/>
        </authorList>
    </citation>
    <scope>NUCLEOTIDE SEQUENCE [LARGE SCALE GENOMIC DNA]</scope>
    <source>
        <strain evidence="7 8">TBRC 5722</strain>
    </source>
</reference>
<protein>
    <recommendedName>
        <fullName evidence="6">S-adenosyl-L-methionine-dependent methyltransferase</fullName>
        <ecNumber evidence="6">2.1.1.-</ecNumber>
    </recommendedName>
</protein>
<dbReference type="GO" id="GO:0008168">
    <property type="term" value="F:methyltransferase activity"/>
    <property type="evidence" value="ECO:0007669"/>
    <property type="project" value="UniProtKB-KW"/>
</dbReference>
<dbReference type="EMBL" id="JAJNDB010000001">
    <property type="protein sequence ID" value="MCD2192710.1"/>
    <property type="molecule type" value="Genomic_DNA"/>
</dbReference>
<evidence type="ECO:0000256" key="2">
    <source>
        <dbReference type="ARBA" id="ARBA00008138"/>
    </source>
</evidence>
<keyword evidence="5 6" id="KW-0949">S-adenosyl-L-methionine</keyword>
<gene>
    <name evidence="7" type="ORF">LQ327_04820</name>
</gene>
<dbReference type="InterPro" id="IPR011610">
    <property type="entry name" value="SAM_mthyl_Trfase_ML2640-like"/>
</dbReference>
<name>A0ABS8P596_9PSEU</name>
<comment type="function">
    <text evidence="1 6">Exhibits S-adenosyl-L-methionine-dependent methyltransferase activity.</text>
</comment>
<organism evidence="7 8">
    <name type="scientific">Actinomycetospora endophytica</name>
    <dbReference type="NCBI Taxonomy" id="2291215"/>
    <lineage>
        <taxon>Bacteria</taxon>
        <taxon>Bacillati</taxon>
        <taxon>Actinomycetota</taxon>
        <taxon>Actinomycetes</taxon>
        <taxon>Pseudonocardiales</taxon>
        <taxon>Pseudonocardiaceae</taxon>
        <taxon>Actinomycetospora</taxon>
    </lineage>
</organism>
<dbReference type="RefSeq" id="WP_230730384.1">
    <property type="nucleotide sequence ID" value="NZ_JAJNDB010000001.1"/>
</dbReference>
<dbReference type="NCBIfam" id="TIGR00027">
    <property type="entry name" value="mthyl_TIGR00027"/>
    <property type="match status" value="1"/>
</dbReference>